<evidence type="ECO:0000256" key="2">
    <source>
        <dbReference type="ARBA" id="ARBA00093447"/>
    </source>
</evidence>
<sequence length="471" mass="53365">MISVVSKRLYNSSFLRHASSHAQFKYCVLPNKSYLHIKGPDTVKFINGLISSKMLPTYVKKNLTTISVDDESPSEHIAVKDFDMTQGNWGVFKEFGENGPYISRFGTYTGLLNSKGKLITDAIIYPIPMWVASIEERRYPEYLVEVDQNISEQMDRTFNSHTLVSKVKCRKEPAGKLKTWYLSIAFPDGASEENPWISNLIEPMERLKAPEASLQFAKHVLTTFFAGSEHKILGCFIDPRVTESLYEHSSAPQVFRVVTKADVTDLSDIFNAPEMPFEFHKQQINVSDVRHERFAYGFVDGLADFKQETVLPLELNFDFIPNAVSFDKGCYVGQELTARTFATGILRKRAVPVILDGWQQLLEVDLQSEKYLRIYAENSGDQALPVSGTSGPFEAKASKTKKRLRPAGSLLCFERERGVAILRTEYFADAFGGSGSHSAPEFYIEVPQTGQTVKVIPQRPRWYEEWQEGEE</sequence>
<dbReference type="InterPro" id="IPR045179">
    <property type="entry name" value="YgfZ/GcvT"/>
</dbReference>
<dbReference type="SUPFAM" id="SSF103025">
    <property type="entry name" value="Folate-binding domain"/>
    <property type="match status" value="1"/>
</dbReference>
<gene>
    <name evidence="3" type="ORF">LANO_0H24520G</name>
</gene>
<proteinExistence type="inferred from homology"/>
<dbReference type="AlphaFoldDB" id="A0A1G4KNS9"/>
<dbReference type="OrthoDB" id="191995at2759"/>
<evidence type="ECO:0000256" key="1">
    <source>
        <dbReference type="ARBA" id="ARBA00004305"/>
    </source>
</evidence>
<dbReference type="PANTHER" id="PTHR22602">
    <property type="entry name" value="TRANSFERASE CAF17, MITOCHONDRIAL-RELATED"/>
    <property type="match status" value="1"/>
</dbReference>
<dbReference type="PANTHER" id="PTHR22602:SF0">
    <property type="entry name" value="TRANSFERASE CAF17, MITOCHONDRIAL-RELATED"/>
    <property type="match status" value="1"/>
</dbReference>
<dbReference type="EMBL" id="LT598447">
    <property type="protein sequence ID" value="SCV06210.1"/>
    <property type="molecule type" value="Genomic_DNA"/>
</dbReference>
<dbReference type="Proteomes" id="UP000189911">
    <property type="component" value="Chromosome H"/>
</dbReference>
<organism evidence="3 4">
    <name type="scientific">Lachancea nothofagi CBS 11611</name>
    <dbReference type="NCBI Taxonomy" id="1266666"/>
    <lineage>
        <taxon>Eukaryota</taxon>
        <taxon>Fungi</taxon>
        <taxon>Dikarya</taxon>
        <taxon>Ascomycota</taxon>
        <taxon>Saccharomycotina</taxon>
        <taxon>Saccharomycetes</taxon>
        <taxon>Saccharomycetales</taxon>
        <taxon>Saccharomycetaceae</taxon>
        <taxon>Lachancea</taxon>
    </lineage>
</organism>
<evidence type="ECO:0000313" key="4">
    <source>
        <dbReference type="Proteomes" id="UP000189911"/>
    </source>
</evidence>
<comment type="subcellular location">
    <subcellularLocation>
        <location evidence="1">Mitochondrion matrix</location>
    </subcellularLocation>
</comment>
<dbReference type="Gene3D" id="2.40.30.160">
    <property type="match status" value="1"/>
</dbReference>
<comment type="similarity">
    <text evidence="2">Belongs to the GcvT family. CAF17/IBA57 subfamily.</text>
</comment>
<dbReference type="GO" id="GO:0005759">
    <property type="term" value="C:mitochondrial matrix"/>
    <property type="evidence" value="ECO:0007669"/>
    <property type="project" value="UniProtKB-SubCell"/>
</dbReference>
<keyword evidence="4" id="KW-1185">Reference proteome</keyword>
<dbReference type="NCBIfam" id="TIGR03317">
    <property type="entry name" value="ygfZ_signature"/>
    <property type="match status" value="1"/>
</dbReference>
<name>A0A1G4KNS9_9SACH</name>
<dbReference type="InterPro" id="IPR017703">
    <property type="entry name" value="YgfZ/GCV_T_CS"/>
</dbReference>
<dbReference type="GO" id="GO:0016226">
    <property type="term" value="P:iron-sulfur cluster assembly"/>
    <property type="evidence" value="ECO:0007669"/>
    <property type="project" value="TreeGrafter"/>
</dbReference>
<reference evidence="4" key="1">
    <citation type="submission" date="2016-03" db="EMBL/GenBank/DDBJ databases">
        <authorList>
            <person name="Devillers Hugo."/>
        </authorList>
    </citation>
    <scope>NUCLEOTIDE SEQUENCE [LARGE SCALE GENOMIC DNA]</scope>
</reference>
<evidence type="ECO:0000313" key="3">
    <source>
        <dbReference type="EMBL" id="SCV06210.1"/>
    </source>
</evidence>
<accession>A0A1G4KNS9</accession>
<protein>
    <submittedName>
        <fullName evidence="3">LANO_0H24520g1_1</fullName>
    </submittedName>
</protein>